<evidence type="ECO:0000313" key="3">
    <source>
        <dbReference type="Proteomes" id="UP000187506"/>
    </source>
</evidence>
<sequence>MKKIVLILTTLLYCAISNAQKEASNWYFGDNAGINFNLDTNTVTAISNGQLATDEGCTSISDSNGNLLFYTDGRTVYNSNHAIMPNGTGLKGDPSSTQSAIIIPKPQDPDTYYIFTVDTPSLDNIDLGFHFYEVNMNLDGGLGGVVANSETQLLSNTSEKLSAVLKDCLTQDVWVITYASNNGSNNNNTFYAYQVTNTGVNTTPVATQIGNSISEARGYLKFSPDGTKLVSANVAQGLFLYDFDKNTGMVSNAQIINTNFTAQDGTLLRSYGVEFSPNNKLLYVSVFNNSTNANSSNNQYGALLQFNLEAQNISDSQVVIDDRQTYRGGLQLGPDGKIYRAMSDNYQLGSPFLSVVNSPNQIGTACNYVNNAIALTNNSRQGLPPFITSFFSEDIDIIQNGISTINLGLCTGETYTLMADDIPGATYTWTKDGLPLPESDFDLVVSEEGTYRVEIEVNANSCGLLEGEANVTYYNIPVANPVGNINACDNDNDGITTFDFTSQTSTIIDTQDATVFEVNYFESMEDATDNVNAINGTYTNTSNPQTIFARIDNINNRNCLDITTFEIEVFNTPTIALSNDLQVCDIDTDPTDGQTQIILSNFNTDILGSQDETVYTVTYHESQAHADAGINNLSNNYTNQTPLNETIFIRIENNNNTNCYNTGSFNLVVNPLPEANDSYIYQCDEDGIVNGFTTFNLTEANSALTGDTTNRNTQFYLTLNDAINNTNELNGNAYNNISNPQTVFVRVTNTITSCYNFCELVLETSDTQISNYTAPIVCDEPDSPDGKNTFNLDDFSTDILSGLPSGLEIAYYENANDALLENNQLPSIYENTVPYSQTIYVRVENNNACYGINEVLLTIDTIPDLDDDETVLYCLNEFPNTITLDAGLNDSPSNYSFSWDSGETTETIAVNTAGNFTVTVTNNTTLCSNTRTVTVEPSNIATINDIVVVDGDINNNTITVILEDSEGEYLYALTDDEGNTTLFQSNNTFYNVSPGIYNVLIKDFKNYCGTVESKVSVIGFPPYFTPNGDTFNDTWQVYGVSKMFQANSEILIFDRFGKLITQINPLEKGWDGTFNGTPLPQSDYWFSVTLQDGRVYKNHFTLRR</sequence>
<reference evidence="2 3" key="1">
    <citation type="submission" date="2017-01" db="EMBL/GenBank/DDBJ databases">
        <title>Complete genome of Lacinutrix venerupis DOK2-8 isolated from seawater in Dokdo.</title>
        <authorList>
            <person name="Chi W.-J."/>
            <person name="Kim J.H."/>
        </authorList>
    </citation>
    <scope>NUCLEOTIDE SEQUENCE [LARGE SCALE GENOMIC DNA]</scope>
    <source>
        <strain evidence="2 3">DOK2-8</strain>
    </source>
</reference>
<evidence type="ECO:0000256" key="1">
    <source>
        <dbReference type="SAM" id="SignalP"/>
    </source>
</evidence>
<proteinExistence type="predicted"/>
<name>A0AAC9PWC3_9FLAO</name>
<dbReference type="Pfam" id="PF13585">
    <property type="entry name" value="CHU_C"/>
    <property type="match status" value="1"/>
</dbReference>
<dbReference type="NCBIfam" id="TIGR04131">
    <property type="entry name" value="Bac_Flav_CTERM"/>
    <property type="match status" value="1"/>
</dbReference>
<protein>
    <recommendedName>
        <fullName evidence="4">Gliding motility-associated-like protein</fullName>
    </recommendedName>
</protein>
<keyword evidence="3" id="KW-1185">Reference proteome</keyword>
<accession>A0AAC9PWC3</accession>
<keyword evidence="1" id="KW-0732">Signal</keyword>
<dbReference type="InterPro" id="IPR026341">
    <property type="entry name" value="T9SS_type_B"/>
</dbReference>
<dbReference type="SUPFAM" id="SSF48726">
    <property type="entry name" value="Immunoglobulin"/>
    <property type="match status" value="1"/>
</dbReference>
<dbReference type="InterPro" id="IPR036179">
    <property type="entry name" value="Ig-like_dom_sf"/>
</dbReference>
<dbReference type="KEGG" id="lvn:BWR22_04920"/>
<organism evidence="2 3">
    <name type="scientific">Lacinutrix venerupis</name>
    <dbReference type="NCBI Taxonomy" id="1486034"/>
    <lineage>
        <taxon>Bacteria</taxon>
        <taxon>Pseudomonadati</taxon>
        <taxon>Bacteroidota</taxon>
        <taxon>Flavobacteriia</taxon>
        <taxon>Flavobacteriales</taxon>
        <taxon>Flavobacteriaceae</taxon>
        <taxon>Lacinutrix</taxon>
    </lineage>
</organism>
<evidence type="ECO:0008006" key="4">
    <source>
        <dbReference type="Google" id="ProtNLM"/>
    </source>
</evidence>
<evidence type="ECO:0000313" key="2">
    <source>
        <dbReference type="EMBL" id="APX99679.1"/>
    </source>
</evidence>
<feature type="chain" id="PRO_5042048666" description="Gliding motility-associated-like protein" evidence="1">
    <location>
        <begin position="20"/>
        <end position="1104"/>
    </location>
</feature>
<feature type="signal peptide" evidence="1">
    <location>
        <begin position="1"/>
        <end position="19"/>
    </location>
</feature>
<gene>
    <name evidence="2" type="ORF">BWR22_04920</name>
</gene>
<dbReference type="EMBL" id="CP019352">
    <property type="protein sequence ID" value="APX99679.1"/>
    <property type="molecule type" value="Genomic_DNA"/>
</dbReference>
<dbReference type="Proteomes" id="UP000187506">
    <property type="component" value="Chromosome"/>
</dbReference>
<dbReference type="RefSeq" id="WP_076732308.1">
    <property type="nucleotide sequence ID" value="NZ_CP019352.1"/>
</dbReference>
<dbReference type="AlphaFoldDB" id="A0AAC9PWC3"/>
<dbReference type="SUPFAM" id="SSF69304">
    <property type="entry name" value="Tricorn protease N-terminal domain"/>
    <property type="match status" value="1"/>
</dbReference>